<feature type="signal peptide" evidence="2">
    <location>
        <begin position="1"/>
        <end position="21"/>
    </location>
</feature>
<protein>
    <submittedName>
        <fullName evidence="3">Uncharacterized protein</fullName>
    </submittedName>
</protein>
<evidence type="ECO:0000313" key="3">
    <source>
        <dbReference type="EMBL" id="KAK6516405.1"/>
    </source>
</evidence>
<gene>
    <name evidence="3" type="ORF">TWF506_006315</name>
</gene>
<keyword evidence="2" id="KW-0732">Signal</keyword>
<evidence type="ECO:0000256" key="1">
    <source>
        <dbReference type="SAM" id="MobiDB-lite"/>
    </source>
</evidence>
<feature type="region of interest" description="Disordered" evidence="1">
    <location>
        <begin position="227"/>
        <end position="271"/>
    </location>
</feature>
<dbReference type="EMBL" id="JAVHJM010000003">
    <property type="protein sequence ID" value="KAK6516405.1"/>
    <property type="molecule type" value="Genomic_DNA"/>
</dbReference>
<dbReference type="Proteomes" id="UP001307849">
    <property type="component" value="Unassembled WGS sequence"/>
</dbReference>
<accession>A0AAN8RV41</accession>
<feature type="compositionally biased region" description="Low complexity" evidence="1">
    <location>
        <begin position="227"/>
        <end position="242"/>
    </location>
</feature>
<evidence type="ECO:0000313" key="4">
    <source>
        <dbReference type="Proteomes" id="UP001307849"/>
    </source>
</evidence>
<organism evidence="3 4">
    <name type="scientific">Arthrobotrys conoides</name>
    <dbReference type="NCBI Taxonomy" id="74498"/>
    <lineage>
        <taxon>Eukaryota</taxon>
        <taxon>Fungi</taxon>
        <taxon>Dikarya</taxon>
        <taxon>Ascomycota</taxon>
        <taxon>Pezizomycotina</taxon>
        <taxon>Orbiliomycetes</taxon>
        <taxon>Orbiliales</taxon>
        <taxon>Orbiliaceae</taxon>
        <taxon>Arthrobotrys</taxon>
    </lineage>
</organism>
<name>A0AAN8RV41_9PEZI</name>
<feature type="chain" id="PRO_5042982730" evidence="2">
    <location>
        <begin position="22"/>
        <end position="271"/>
    </location>
</feature>
<dbReference type="AlphaFoldDB" id="A0AAN8RV41"/>
<feature type="compositionally biased region" description="Acidic residues" evidence="1">
    <location>
        <begin position="251"/>
        <end position="271"/>
    </location>
</feature>
<reference evidence="3 4" key="1">
    <citation type="submission" date="2019-10" db="EMBL/GenBank/DDBJ databases">
        <authorList>
            <person name="Palmer J.M."/>
        </authorList>
    </citation>
    <scope>NUCLEOTIDE SEQUENCE [LARGE SCALE GENOMIC DNA]</scope>
    <source>
        <strain evidence="3 4">TWF506</strain>
    </source>
</reference>
<keyword evidence="4" id="KW-1185">Reference proteome</keyword>
<evidence type="ECO:0000256" key="2">
    <source>
        <dbReference type="SAM" id="SignalP"/>
    </source>
</evidence>
<sequence>MKFTLVEAIILASSLAGAAQAGKVACDTKCTLMPCFPVWCKQKGYGVVQWKTTVQKEYFTITVPRTATVTGPGSVKTITVTAPGNNDGPSTVTKISTATVTAPGDGGSVKTITVTAPGDDDSVKTVTVTAPGGGGSVKTITVTAPGGDGETETVTKTVTETGPGGAGGSVKTITVTTGGGDDGDVKTVTKHTTCTRFVTKDGGKTTVTEQGDGKTTTITNVITSTKTSTPQTVTKTVTETVTANPGGKGTDDDDNTGGKDTDDDDNTGGYF</sequence>
<proteinExistence type="predicted"/>
<comment type="caution">
    <text evidence="3">The sequence shown here is derived from an EMBL/GenBank/DDBJ whole genome shotgun (WGS) entry which is preliminary data.</text>
</comment>